<dbReference type="SUPFAM" id="SSF53067">
    <property type="entry name" value="Actin-like ATPase domain"/>
    <property type="match status" value="2"/>
</dbReference>
<dbReference type="PANTHER" id="PTHR43420">
    <property type="entry name" value="ACETYLTRANSFERASE"/>
    <property type="match status" value="1"/>
</dbReference>
<dbReference type="Pfam" id="PF00583">
    <property type="entry name" value="Acetyltransf_1"/>
    <property type="match status" value="1"/>
</dbReference>
<dbReference type="PANTHER" id="PTHR43420:SF44">
    <property type="entry name" value="ACETYLTRANSFERASE YPEA"/>
    <property type="match status" value="1"/>
</dbReference>
<dbReference type="GO" id="GO:0008080">
    <property type="term" value="F:N-acetyltransferase activity"/>
    <property type="evidence" value="ECO:0007669"/>
    <property type="project" value="InterPro"/>
</dbReference>
<evidence type="ECO:0000259" key="5">
    <source>
        <dbReference type="PROSITE" id="PS51186"/>
    </source>
</evidence>
<evidence type="ECO:0000313" key="7">
    <source>
        <dbReference type="Proteomes" id="UP000078383"/>
    </source>
</evidence>
<sequence>MRVLAIDSSGLTATVAVVEDEQTIAEYTVNYKKTHSQTLLPMIDEVKKMIDLDLSSIDAIAVSGGPGSFTGLRIGSATAKGLGLALGKPLIHVPTVDALAYNVYGCGDLICPIMDARRKQVYTGLYSFSHEVKDGTHLTEAAFHVEEQQMAIAVEELISKLNAYKRPVVFLGDGVPVYRQMLEEGLEVPYSFAPSYMNRQRAAVVGALGIAYYYAGKYETAEAHKPDYLRVSQAERERAQREKEAKTEVREMTIEDGAVVAEIEHQSFSDAWSEKAILETLEQNNSVCFVAEKAGKRVGYLLGYTAVDEVEIARIAVIDEMKRQGVGHALMLTLKAWSKEHQIAKVLLDVRESNQAAGAFYAREGFVNDGVRKAFYQDPKEDAVLMSLEIDK</sequence>
<dbReference type="NCBIfam" id="TIGR01575">
    <property type="entry name" value="rimI"/>
    <property type="match status" value="1"/>
</dbReference>
<evidence type="ECO:0000313" key="6">
    <source>
        <dbReference type="EMBL" id="CUQ81878.1"/>
    </source>
</evidence>
<accession>A0A173VZR1</accession>
<keyword evidence="4" id="KW-0012">Acyltransferase</keyword>
<evidence type="ECO:0000256" key="4">
    <source>
        <dbReference type="ARBA" id="ARBA00023315"/>
    </source>
</evidence>
<reference evidence="6 7" key="1">
    <citation type="submission" date="2015-09" db="EMBL/GenBank/DDBJ databases">
        <authorList>
            <consortium name="Pathogen Informatics"/>
        </authorList>
    </citation>
    <scope>NUCLEOTIDE SEQUENCE [LARGE SCALE GENOMIC DNA]</scope>
    <source>
        <strain evidence="6 7">2789STDY5834889</strain>
    </source>
</reference>
<proteinExistence type="inferred from homology"/>
<protein>
    <submittedName>
        <fullName evidence="6">Ribosomal-protein-alanine N-acetyltransferase</fullName>
    </submittedName>
</protein>
<dbReference type="InterPro" id="IPR000905">
    <property type="entry name" value="Gcp-like_dom"/>
</dbReference>
<keyword evidence="3 6" id="KW-0808">Transferase</keyword>
<dbReference type="CDD" id="cd04301">
    <property type="entry name" value="NAT_SF"/>
    <property type="match status" value="1"/>
</dbReference>
<evidence type="ECO:0000256" key="2">
    <source>
        <dbReference type="ARBA" id="ARBA00022490"/>
    </source>
</evidence>
<dbReference type="InterPro" id="IPR022496">
    <property type="entry name" value="T6A_TsaB"/>
</dbReference>
<dbReference type="NCBIfam" id="TIGR03725">
    <property type="entry name" value="T6A_YeaZ"/>
    <property type="match status" value="1"/>
</dbReference>
<name>A0A173VZR1_9FIRM</name>
<dbReference type="SUPFAM" id="SSF55729">
    <property type="entry name" value="Acyl-CoA N-acyltransferases (Nat)"/>
    <property type="match status" value="1"/>
</dbReference>
<evidence type="ECO:0000256" key="1">
    <source>
        <dbReference type="ARBA" id="ARBA00005395"/>
    </source>
</evidence>
<dbReference type="Pfam" id="PF00814">
    <property type="entry name" value="TsaD"/>
    <property type="match status" value="1"/>
</dbReference>
<dbReference type="CDD" id="cd24032">
    <property type="entry name" value="ASKHA_NBD_TsaB"/>
    <property type="match status" value="1"/>
</dbReference>
<feature type="domain" description="N-acetyltransferase" evidence="5">
    <location>
        <begin position="247"/>
        <end position="391"/>
    </location>
</feature>
<dbReference type="AlphaFoldDB" id="A0A173VZR1"/>
<comment type="similarity">
    <text evidence="1">Belongs to the acetyltransferase family. RimI subfamily.</text>
</comment>
<dbReference type="InterPro" id="IPR043129">
    <property type="entry name" value="ATPase_NBD"/>
</dbReference>
<dbReference type="Proteomes" id="UP000078383">
    <property type="component" value="Unassembled WGS sequence"/>
</dbReference>
<dbReference type="PROSITE" id="PS51186">
    <property type="entry name" value="GNAT"/>
    <property type="match status" value="1"/>
</dbReference>
<gene>
    <name evidence="6" type="primary">ydiC</name>
    <name evidence="6" type="ORF">ERS852502_00366</name>
</gene>
<dbReference type="Gene3D" id="3.40.630.30">
    <property type="match status" value="1"/>
</dbReference>
<dbReference type="RefSeq" id="WP_055166701.1">
    <property type="nucleotide sequence ID" value="NZ_CZBX01000002.1"/>
</dbReference>
<dbReference type="InterPro" id="IPR050680">
    <property type="entry name" value="YpeA/RimI_acetyltransf"/>
</dbReference>
<dbReference type="EMBL" id="CZBX01000002">
    <property type="protein sequence ID" value="CUQ81878.1"/>
    <property type="molecule type" value="Genomic_DNA"/>
</dbReference>
<dbReference type="InterPro" id="IPR000182">
    <property type="entry name" value="GNAT_dom"/>
</dbReference>
<evidence type="ECO:0000256" key="3">
    <source>
        <dbReference type="ARBA" id="ARBA00022679"/>
    </source>
</evidence>
<dbReference type="OrthoDB" id="9784166at2"/>
<dbReference type="GO" id="GO:0002949">
    <property type="term" value="P:tRNA threonylcarbamoyladenosine modification"/>
    <property type="evidence" value="ECO:0007669"/>
    <property type="project" value="InterPro"/>
</dbReference>
<dbReference type="InterPro" id="IPR016181">
    <property type="entry name" value="Acyl_CoA_acyltransferase"/>
</dbReference>
<dbReference type="InterPro" id="IPR006464">
    <property type="entry name" value="AcTrfase_RimI/Ard1"/>
</dbReference>
<keyword evidence="2" id="KW-0963">Cytoplasm</keyword>
<organism evidence="6 7">
    <name type="scientific">[Ruminococcus] torques</name>
    <dbReference type="NCBI Taxonomy" id="33039"/>
    <lineage>
        <taxon>Bacteria</taxon>
        <taxon>Bacillati</taxon>
        <taxon>Bacillota</taxon>
        <taxon>Clostridia</taxon>
        <taxon>Lachnospirales</taxon>
        <taxon>Lachnospiraceae</taxon>
        <taxon>Mediterraneibacter</taxon>
    </lineage>
</organism>
<dbReference type="Gene3D" id="3.30.420.40">
    <property type="match status" value="2"/>
</dbReference>